<dbReference type="RefSeq" id="WP_147046536.1">
    <property type="nucleotide sequence ID" value="NZ_BJZV01000009.1"/>
</dbReference>
<feature type="compositionally biased region" description="Basic and acidic residues" evidence="1">
    <location>
        <begin position="213"/>
        <end position="236"/>
    </location>
</feature>
<dbReference type="AlphaFoldDB" id="A0A512JK14"/>
<organism evidence="2 3">
    <name type="scientific">Methylobacterium gnaphalii</name>
    <dbReference type="NCBI Taxonomy" id="1010610"/>
    <lineage>
        <taxon>Bacteria</taxon>
        <taxon>Pseudomonadati</taxon>
        <taxon>Pseudomonadota</taxon>
        <taxon>Alphaproteobacteria</taxon>
        <taxon>Hyphomicrobiales</taxon>
        <taxon>Methylobacteriaceae</taxon>
        <taxon>Methylobacterium</taxon>
    </lineage>
</organism>
<evidence type="ECO:0008006" key="4">
    <source>
        <dbReference type="Google" id="ProtNLM"/>
    </source>
</evidence>
<evidence type="ECO:0000313" key="2">
    <source>
        <dbReference type="EMBL" id="GEP10263.1"/>
    </source>
</evidence>
<gene>
    <name evidence="2" type="ORF">MGN01_21080</name>
</gene>
<proteinExistence type="predicted"/>
<accession>A0A512JK14</accession>
<dbReference type="OrthoDB" id="7269965at2"/>
<keyword evidence="3" id="KW-1185">Reference proteome</keyword>
<dbReference type="Proteomes" id="UP000321750">
    <property type="component" value="Unassembled WGS sequence"/>
</dbReference>
<feature type="region of interest" description="Disordered" evidence="1">
    <location>
        <begin position="189"/>
        <end position="249"/>
    </location>
</feature>
<dbReference type="EMBL" id="BJZV01000009">
    <property type="protein sequence ID" value="GEP10263.1"/>
    <property type="molecule type" value="Genomic_DNA"/>
</dbReference>
<name>A0A512JK14_9HYPH</name>
<reference evidence="2 3" key="1">
    <citation type="submission" date="2019-07" db="EMBL/GenBank/DDBJ databases">
        <title>Whole genome shotgun sequence of Methylobacterium gnaphalii NBRC 107716.</title>
        <authorList>
            <person name="Hosoyama A."/>
            <person name="Uohara A."/>
            <person name="Ohji S."/>
            <person name="Ichikawa N."/>
        </authorList>
    </citation>
    <scope>NUCLEOTIDE SEQUENCE [LARGE SCALE GENOMIC DNA]</scope>
    <source>
        <strain evidence="2 3">NBRC 107716</strain>
    </source>
</reference>
<dbReference type="SUPFAM" id="SSF75708">
    <property type="entry name" value="Chemotaxis phosphatase CheZ"/>
    <property type="match status" value="1"/>
</dbReference>
<comment type="caution">
    <text evidence="2">The sequence shown here is derived from an EMBL/GenBank/DDBJ whole genome shotgun (WGS) entry which is preliminary data.</text>
</comment>
<evidence type="ECO:0000256" key="1">
    <source>
        <dbReference type="SAM" id="MobiDB-lite"/>
    </source>
</evidence>
<evidence type="ECO:0000313" key="3">
    <source>
        <dbReference type="Proteomes" id="UP000321750"/>
    </source>
</evidence>
<feature type="compositionally biased region" description="Low complexity" evidence="1">
    <location>
        <begin position="189"/>
        <end position="202"/>
    </location>
</feature>
<protein>
    <recommendedName>
        <fullName evidence="4">Chemotaxis protein CheZ</fullName>
    </recommendedName>
</protein>
<sequence>MMGSGSPSQLDQTEYDIIESALAESERGRRFLAEFARRHRGADTDTLLQAIHRLEGVVTRDIAPASEPDALHEALSAMADRIAQTRVAIAAGTPAEGGEGAAPDTLESFLHKAERATAEILGAAEAIQEAAWGLREKGADAELCDVLDRRAITIYTACSAQDLAAQRTGLLVETLCDLEARIAGQIGEAAAPASSEPSQAAAVPPPLEDEFGEHDLDFLPSETRAETSEPPAEIKEPGPAPVALREPDDDDLALAFGDLDRLSIEEKIALFS</sequence>